<feature type="region of interest" description="Disordered" evidence="2">
    <location>
        <begin position="133"/>
        <end position="170"/>
    </location>
</feature>
<keyword evidence="4" id="KW-1185">Reference proteome</keyword>
<sequence>MKKSSKPFPNSLNPIYIETNNWVLRDTTQTKKILSKKNQKNVKCVWHGSCCSKNNSRGYYPLRHGGEIQFKKKTNEQKPKIKRREKKNKDLSSKKPKQNPQFICRNCYDIWVKWNRVGNPKIRTTVEWIKNLNDPVEIEEEEDDEDDEDDEEDEEDDEYEEKDEGKSPLIGHIRSFSEEEYQIYKQATLEEQKEIEKKLFLKQKEMEKKERIKEKECQIEQLKKKFRYNEDQIIRENSLGAGKEPLRPINKSELLHPHSNYLVGSQQMHWLLNNVHCSCGQKKELIDLKEGYGSFRAILVCRNCKENQTMNKTQTFDFSNKLDQNDQKGGKKKTNFKTEIGQRKIIASVLAGNFFENYRETMEMLGLSYLKKNSYYKTIDKLIRETNVLFQKHIEENRSKMDLKKLVICIDAGWSSRRNANECCFIVIDNKTKLLFDLIVITREHFSGASGNMEAEAARIFCKKHKDNINLVGVVKDGDTKLATIFETTWKQVKILKDLNHLLKNIRRNLKEIAKYRSIKKIITPLCRWIRLKSETSWSSLELSINIDMSIFHFLNLHNCCKHTEKYVDRYDFPDLNIIDKKFLIEKKKKYKTELKNT</sequence>
<reference evidence="3" key="1">
    <citation type="submission" date="2022-08" db="EMBL/GenBank/DDBJ databases">
        <title>Novel sulfate-reducing endosymbionts in the free-living metamonad Anaeramoeba.</title>
        <authorList>
            <person name="Jerlstrom-Hultqvist J."/>
            <person name="Cepicka I."/>
            <person name="Gallot-Lavallee L."/>
            <person name="Salas-Leiva D."/>
            <person name="Curtis B.A."/>
            <person name="Zahonova K."/>
            <person name="Pipaliya S."/>
            <person name="Dacks J."/>
            <person name="Roger A.J."/>
        </authorList>
    </citation>
    <scope>NUCLEOTIDE SEQUENCE</scope>
    <source>
        <strain evidence="3">Schooner1</strain>
    </source>
</reference>
<dbReference type="PANTHER" id="PTHR31751">
    <property type="entry name" value="SI:CH211-108C17.2-RELATED-RELATED"/>
    <property type="match status" value="1"/>
</dbReference>
<protein>
    <recommendedName>
        <fullName evidence="5">DUF659 domain-containing protein</fullName>
    </recommendedName>
</protein>
<dbReference type="InterPro" id="IPR006594">
    <property type="entry name" value="LisH"/>
</dbReference>
<dbReference type="EMBL" id="JAOAOG010000299">
    <property type="protein sequence ID" value="KAJ6231563.1"/>
    <property type="molecule type" value="Genomic_DNA"/>
</dbReference>
<name>A0ABQ8XFZ6_9EUKA</name>
<dbReference type="Proteomes" id="UP001150062">
    <property type="component" value="Unassembled WGS sequence"/>
</dbReference>
<comment type="caution">
    <text evidence="3">The sequence shown here is derived from an EMBL/GenBank/DDBJ whole genome shotgun (WGS) entry which is preliminary data.</text>
</comment>
<evidence type="ECO:0008006" key="5">
    <source>
        <dbReference type="Google" id="ProtNLM"/>
    </source>
</evidence>
<gene>
    <name evidence="3" type="ORF">M0813_05636</name>
</gene>
<evidence type="ECO:0000256" key="1">
    <source>
        <dbReference type="SAM" id="Coils"/>
    </source>
</evidence>
<organism evidence="3 4">
    <name type="scientific">Anaeramoeba flamelloides</name>
    <dbReference type="NCBI Taxonomy" id="1746091"/>
    <lineage>
        <taxon>Eukaryota</taxon>
        <taxon>Metamonada</taxon>
        <taxon>Anaeramoebidae</taxon>
        <taxon>Anaeramoeba</taxon>
    </lineage>
</organism>
<feature type="coiled-coil region" evidence="1">
    <location>
        <begin position="205"/>
        <end position="232"/>
    </location>
</feature>
<feature type="region of interest" description="Disordered" evidence="2">
    <location>
        <begin position="62"/>
        <end position="98"/>
    </location>
</feature>
<evidence type="ECO:0000313" key="3">
    <source>
        <dbReference type="EMBL" id="KAJ6231563.1"/>
    </source>
</evidence>
<feature type="compositionally biased region" description="Basic and acidic residues" evidence="2">
    <location>
        <begin position="64"/>
        <end position="79"/>
    </location>
</feature>
<keyword evidence="1" id="KW-0175">Coiled coil</keyword>
<proteinExistence type="predicted"/>
<evidence type="ECO:0000313" key="4">
    <source>
        <dbReference type="Proteomes" id="UP001150062"/>
    </source>
</evidence>
<evidence type="ECO:0000256" key="2">
    <source>
        <dbReference type="SAM" id="MobiDB-lite"/>
    </source>
</evidence>
<dbReference type="PROSITE" id="PS50896">
    <property type="entry name" value="LISH"/>
    <property type="match status" value="1"/>
</dbReference>
<accession>A0ABQ8XFZ6</accession>
<feature type="compositionally biased region" description="Acidic residues" evidence="2">
    <location>
        <begin position="136"/>
        <end position="162"/>
    </location>
</feature>